<reference evidence="2 3" key="1">
    <citation type="submission" date="2019-04" db="EMBL/GenBank/DDBJ databases">
        <title>Draft genome of the big-headed turtle Platysternon megacephalum.</title>
        <authorList>
            <person name="Gong S."/>
        </authorList>
    </citation>
    <scope>NUCLEOTIDE SEQUENCE [LARGE SCALE GENOMIC DNA]</scope>
    <source>
        <strain evidence="2">DO16091913</strain>
        <tissue evidence="2">Muscle</tissue>
    </source>
</reference>
<dbReference type="AlphaFoldDB" id="A0A4D9DVU3"/>
<dbReference type="EMBL" id="QXTE01000252">
    <property type="protein sequence ID" value="TFK00885.1"/>
    <property type="molecule type" value="Genomic_DNA"/>
</dbReference>
<keyword evidence="3" id="KW-1185">Reference proteome</keyword>
<sequence>MPVRAAGQSWDCAEQGTTEELGAEAVAVLGESMRPGCTGQAHAEQWCWCFPSSTACPGKTSVVLRSGCIPRGCTPELRLLQGTRDHSAPLVGPGPSPSQQPSNPQWQKPPLLPRPAALVAAIRWGEGPRFRLFLCISQAAF</sequence>
<evidence type="ECO:0000313" key="2">
    <source>
        <dbReference type="EMBL" id="TFK00885.1"/>
    </source>
</evidence>
<gene>
    <name evidence="2" type="ORF">DR999_PMT16951</name>
</gene>
<proteinExistence type="predicted"/>
<protein>
    <submittedName>
        <fullName evidence="2">Sodium/calcium exchanger 2</fullName>
    </submittedName>
</protein>
<feature type="region of interest" description="Disordered" evidence="1">
    <location>
        <begin position="84"/>
        <end position="110"/>
    </location>
</feature>
<feature type="compositionally biased region" description="Low complexity" evidence="1">
    <location>
        <begin position="99"/>
        <end position="110"/>
    </location>
</feature>
<reference evidence="2 3" key="2">
    <citation type="submission" date="2019-04" db="EMBL/GenBank/DDBJ databases">
        <title>The genome sequence of big-headed turtle.</title>
        <authorList>
            <person name="Gong S."/>
        </authorList>
    </citation>
    <scope>NUCLEOTIDE SEQUENCE [LARGE SCALE GENOMIC DNA]</scope>
    <source>
        <strain evidence="2">DO16091913</strain>
        <tissue evidence="2">Muscle</tissue>
    </source>
</reference>
<evidence type="ECO:0000313" key="3">
    <source>
        <dbReference type="Proteomes" id="UP000297703"/>
    </source>
</evidence>
<organism evidence="2 3">
    <name type="scientific">Platysternon megacephalum</name>
    <name type="common">big-headed turtle</name>
    <dbReference type="NCBI Taxonomy" id="55544"/>
    <lineage>
        <taxon>Eukaryota</taxon>
        <taxon>Metazoa</taxon>
        <taxon>Chordata</taxon>
        <taxon>Craniata</taxon>
        <taxon>Vertebrata</taxon>
        <taxon>Euteleostomi</taxon>
        <taxon>Archelosauria</taxon>
        <taxon>Testudinata</taxon>
        <taxon>Testudines</taxon>
        <taxon>Cryptodira</taxon>
        <taxon>Durocryptodira</taxon>
        <taxon>Testudinoidea</taxon>
        <taxon>Platysternidae</taxon>
        <taxon>Platysternon</taxon>
    </lineage>
</organism>
<accession>A0A4D9DVU3</accession>
<dbReference type="Proteomes" id="UP000297703">
    <property type="component" value="Unassembled WGS sequence"/>
</dbReference>
<comment type="caution">
    <text evidence="2">The sequence shown here is derived from an EMBL/GenBank/DDBJ whole genome shotgun (WGS) entry which is preliminary data.</text>
</comment>
<name>A0A4D9DVU3_9SAUR</name>
<evidence type="ECO:0000256" key="1">
    <source>
        <dbReference type="SAM" id="MobiDB-lite"/>
    </source>
</evidence>